<dbReference type="PROSITE" id="PS51406">
    <property type="entry name" value="FIBRINOGEN_C_2"/>
    <property type="match status" value="1"/>
</dbReference>
<dbReference type="Proteomes" id="UP000504633">
    <property type="component" value="Unplaced"/>
</dbReference>
<dbReference type="InterPro" id="IPR014716">
    <property type="entry name" value="Fibrinogen_a/b/g_C_1"/>
</dbReference>
<proteinExistence type="predicted"/>
<keyword evidence="3" id="KW-1185">Reference proteome</keyword>
<evidence type="ECO:0000313" key="3">
    <source>
        <dbReference type="Proteomes" id="UP000504633"/>
    </source>
</evidence>
<dbReference type="InterPro" id="IPR050373">
    <property type="entry name" value="Fibrinogen_C-term_domain"/>
</dbReference>
<evidence type="ECO:0000313" key="4">
    <source>
        <dbReference type="RefSeq" id="XP_023173117.2"/>
    </source>
</evidence>
<feature type="domain" description="Fibrinogen C-terminal" evidence="2">
    <location>
        <begin position="158"/>
        <end position="372"/>
    </location>
</feature>
<sequence length="376" mass="43075">MEGKILNIELDDNASAVDSGNTASSINDFDHFDNPNNLHSLLEQEAVTKHDVEELNGIIRIRDREIGELKGKLSELEIKASVFGDKESLYKDKILYMEELIASLKLSSDSPTKELNPQSKMKLDELTLKISGLQDDLKGKLTERDEMIKALRKRISELNTKINELDKKKKLKNIYITTPYGATKQLMYVPGFPPFRPTLEHGIAGPGWVVIQRRINGLTNFQTNLVSYRNGFGDPKGELWLGLVKLHAITSYQRHELYVHIVDYDHNTHYARYDNFVVGNEKENYELKSLGTYVGDASDAMRLSEKKPFTVPTSKFKSGWWWYDNIIPTCNPNGIYSKKKVDDQENIFWGLNKWGKKGNYIRSIQMLIKPKVNTSK</sequence>
<dbReference type="Pfam" id="PF00147">
    <property type="entry name" value="Fibrinogen_C"/>
    <property type="match status" value="1"/>
</dbReference>
<dbReference type="SUPFAM" id="SSF56496">
    <property type="entry name" value="Fibrinogen C-terminal domain-like"/>
    <property type="match status" value="1"/>
</dbReference>
<name>A0A6J1M888_DROHY</name>
<dbReference type="GeneID" id="111600966"/>
<dbReference type="KEGG" id="dhe:111600966"/>
<dbReference type="PANTHER" id="PTHR19143">
    <property type="entry name" value="FIBRINOGEN/TENASCIN/ANGIOPOEITIN"/>
    <property type="match status" value="1"/>
</dbReference>
<dbReference type="RefSeq" id="XP_023173117.2">
    <property type="nucleotide sequence ID" value="XM_023317349.2"/>
</dbReference>
<organism evidence="3 4">
    <name type="scientific">Drosophila hydei</name>
    <name type="common">Fruit fly</name>
    <dbReference type="NCBI Taxonomy" id="7224"/>
    <lineage>
        <taxon>Eukaryota</taxon>
        <taxon>Metazoa</taxon>
        <taxon>Ecdysozoa</taxon>
        <taxon>Arthropoda</taxon>
        <taxon>Hexapoda</taxon>
        <taxon>Insecta</taxon>
        <taxon>Pterygota</taxon>
        <taxon>Neoptera</taxon>
        <taxon>Endopterygota</taxon>
        <taxon>Diptera</taxon>
        <taxon>Brachycera</taxon>
        <taxon>Muscomorpha</taxon>
        <taxon>Ephydroidea</taxon>
        <taxon>Drosophilidae</taxon>
        <taxon>Drosophila</taxon>
    </lineage>
</organism>
<dbReference type="AlphaFoldDB" id="A0A6J1M888"/>
<dbReference type="GO" id="GO:0005615">
    <property type="term" value="C:extracellular space"/>
    <property type="evidence" value="ECO:0007669"/>
    <property type="project" value="TreeGrafter"/>
</dbReference>
<reference evidence="4" key="1">
    <citation type="submission" date="2025-08" db="UniProtKB">
        <authorList>
            <consortium name="RefSeq"/>
        </authorList>
    </citation>
    <scope>IDENTIFICATION</scope>
    <source>
        <strain evidence="4">15085-1641.00</strain>
        <tissue evidence="4">Whole body</tissue>
    </source>
</reference>
<gene>
    <name evidence="4" type="primary">LOC111600966</name>
</gene>
<dbReference type="OMA" id="TERDEMI"/>
<evidence type="ECO:0000256" key="1">
    <source>
        <dbReference type="SAM" id="Coils"/>
    </source>
</evidence>
<accession>A0A6J1M888</accession>
<dbReference type="InterPro" id="IPR002181">
    <property type="entry name" value="Fibrinogen_a/b/g_C_dom"/>
</dbReference>
<evidence type="ECO:0000259" key="2">
    <source>
        <dbReference type="PROSITE" id="PS51406"/>
    </source>
</evidence>
<dbReference type="InterPro" id="IPR036056">
    <property type="entry name" value="Fibrinogen-like_C"/>
</dbReference>
<protein>
    <submittedName>
        <fullName evidence="4">Angiopoietin-2-like</fullName>
    </submittedName>
</protein>
<dbReference type="PANTHER" id="PTHR19143:SF327">
    <property type="entry name" value="FI21813P1-RELATED"/>
    <property type="match status" value="1"/>
</dbReference>
<dbReference type="SMART" id="SM00186">
    <property type="entry name" value="FBG"/>
    <property type="match status" value="1"/>
</dbReference>
<feature type="coiled-coil region" evidence="1">
    <location>
        <begin position="141"/>
        <end position="168"/>
    </location>
</feature>
<dbReference type="OrthoDB" id="7972392at2759"/>
<dbReference type="Gene3D" id="3.90.215.10">
    <property type="entry name" value="Gamma Fibrinogen, chain A, domain 1"/>
    <property type="match status" value="1"/>
</dbReference>
<keyword evidence="1" id="KW-0175">Coiled coil</keyword>